<feature type="binding site" evidence="6">
    <location>
        <position position="276"/>
    </location>
    <ligand>
        <name>D-dopa</name>
        <dbReference type="ChEBI" id="CHEBI:149689"/>
    </ligand>
</feature>
<feature type="binding site" evidence="6">
    <location>
        <position position="347"/>
    </location>
    <ligand>
        <name>D-dopa</name>
        <dbReference type="ChEBI" id="CHEBI:149689"/>
    </ligand>
</feature>
<evidence type="ECO:0000313" key="8">
    <source>
        <dbReference type="EMBL" id="KAF7333298.1"/>
    </source>
</evidence>
<evidence type="ECO:0000256" key="2">
    <source>
        <dbReference type="ARBA" id="ARBA00006730"/>
    </source>
</evidence>
<dbReference type="GO" id="GO:0019478">
    <property type="term" value="P:D-amino acid catabolic process"/>
    <property type="evidence" value="ECO:0007669"/>
    <property type="project" value="TreeGrafter"/>
</dbReference>
<organism evidence="8 9">
    <name type="scientific">Mycena sanguinolenta</name>
    <dbReference type="NCBI Taxonomy" id="230812"/>
    <lineage>
        <taxon>Eukaryota</taxon>
        <taxon>Fungi</taxon>
        <taxon>Dikarya</taxon>
        <taxon>Basidiomycota</taxon>
        <taxon>Agaricomycotina</taxon>
        <taxon>Agaricomycetes</taxon>
        <taxon>Agaricomycetidae</taxon>
        <taxon>Agaricales</taxon>
        <taxon>Marasmiineae</taxon>
        <taxon>Mycenaceae</taxon>
        <taxon>Mycena</taxon>
    </lineage>
</organism>
<keyword evidence="9" id="KW-1185">Reference proteome</keyword>
<dbReference type="EMBL" id="JACAZH010000056">
    <property type="protein sequence ID" value="KAF7333298.1"/>
    <property type="molecule type" value="Genomic_DNA"/>
</dbReference>
<keyword evidence="3" id="KW-0285">Flavoprotein</keyword>
<comment type="similarity">
    <text evidence="2">Belongs to the DAMOX/DASOX family.</text>
</comment>
<dbReference type="Pfam" id="PF01266">
    <property type="entry name" value="DAO"/>
    <property type="match status" value="1"/>
</dbReference>
<keyword evidence="5" id="KW-0560">Oxidoreductase</keyword>
<keyword evidence="4 6" id="KW-0274">FAD</keyword>
<feature type="binding site" evidence="6">
    <location>
        <begin position="84"/>
        <end position="85"/>
    </location>
    <ligand>
        <name>FAD</name>
        <dbReference type="ChEBI" id="CHEBI:57692"/>
    </ligand>
</feature>
<evidence type="ECO:0000256" key="5">
    <source>
        <dbReference type="ARBA" id="ARBA00023002"/>
    </source>
</evidence>
<dbReference type="GO" id="GO:0003884">
    <property type="term" value="F:D-amino-acid oxidase activity"/>
    <property type="evidence" value="ECO:0007669"/>
    <property type="project" value="InterPro"/>
</dbReference>
<dbReference type="InterPro" id="IPR023209">
    <property type="entry name" value="DAO"/>
</dbReference>
<dbReference type="GO" id="GO:0005737">
    <property type="term" value="C:cytoplasm"/>
    <property type="evidence" value="ECO:0007669"/>
    <property type="project" value="TreeGrafter"/>
</dbReference>
<dbReference type="PANTHER" id="PTHR11530">
    <property type="entry name" value="D-AMINO ACID OXIDASE"/>
    <property type="match status" value="1"/>
</dbReference>
<evidence type="ECO:0000256" key="1">
    <source>
        <dbReference type="ARBA" id="ARBA00001974"/>
    </source>
</evidence>
<evidence type="ECO:0000313" key="9">
    <source>
        <dbReference type="Proteomes" id="UP000623467"/>
    </source>
</evidence>
<sequence length="402" mass="44879">MDLLYRRHANCTCAHSSSTAPTNWANPKHLISHMLSQTKQKITVIGAGVIGLSTAIHLQEKDEYDVTIVAEISPSDENPSAHYTSHWAGGHHCTAAESDDMRQRVMDERTYQVFWFMAQPGHPAEKCFIRTPQYEHYFEELGHPRRLESMPDFKYMKKSELIPGAVFGITFTAISFDPAAYLDYLHKRFIEGGGKIVRGSVQHIKQVVEGGSAVFEGRPPEPPAAVVVCAGLGARTLGGVEDKTVTSVRGQTVVLHAPWVRFGATRRKIEDEMISYVIPRHNGNIVIGGTLNVDDWYPLPREETKRAILEKALALWPEIAPPDARKDRKPTVEDLYPIIVEDGVGLRPHREDGIRIEAEWVEANGVTAPVVFNYGHGAYGFESSWGSAYMAVDLVEKVLNRR</sequence>
<proteinExistence type="inferred from homology"/>
<comment type="cofactor">
    <cofactor evidence="1 6">
        <name>FAD</name>
        <dbReference type="ChEBI" id="CHEBI:57692"/>
    </cofactor>
</comment>
<feature type="binding site" evidence="6">
    <location>
        <position position="201"/>
    </location>
    <ligand>
        <name>FAD</name>
        <dbReference type="ChEBI" id="CHEBI:57692"/>
    </ligand>
</feature>
<dbReference type="Gene3D" id="3.40.50.720">
    <property type="entry name" value="NAD(P)-binding Rossmann-like Domain"/>
    <property type="match status" value="1"/>
</dbReference>
<comment type="caution">
    <text evidence="8">The sequence shown here is derived from an EMBL/GenBank/DDBJ whole genome shotgun (WGS) entry which is preliminary data.</text>
</comment>
<dbReference type="SUPFAM" id="SSF51971">
    <property type="entry name" value="Nucleotide-binding domain"/>
    <property type="match status" value="1"/>
</dbReference>
<accession>A0A8H7CF90</accession>
<dbReference type="SUPFAM" id="SSF54373">
    <property type="entry name" value="FAD-linked reductases, C-terminal domain"/>
    <property type="match status" value="1"/>
</dbReference>
<dbReference type="InterPro" id="IPR006076">
    <property type="entry name" value="FAD-dep_OxRdtase"/>
</dbReference>
<dbReference type="Gene3D" id="3.30.9.10">
    <property type="entry name" value="D-Amino Acid Oxidase, subunit A, domain 2"/>
    <property type="match status" value="1"/>
</dbReference>
<protein>
    <submittedName>
        <fullName evidence="8">Nuclear export factor</fullName>
    </submittedName>
</protein>
<dbReference type="Proteomes" id="UP000623467">
    <property type="component" value="Unassembled WGS sequence"/>
</dbReference>
<gene>
    <name evidence="8" type="ORF">MSAN_02424900</name>
</gene>
<evidence type="ECO:0000256" key="6">
    <source>
        <dbReference type="PIRSR" id="PIRSR000189-1"/>
    </source>
</evidence>
<evidence type="ECO:0000256" key="3">
    <source>
        <dbReference type="ARBA" id="ARBA00022630"/>
    </source>
</evidence>
<dbReference type="GO" id="GO:0071949">
    <property type="term" value="F:FAD binding"/>
    <property type="evidence" value="ECO:0007669"/>
    <property type="project" value="InterPro"/>
</dbReference>
<evidence type="ECO:0000259" key="7">
    <source>
        <dbReference type="Pfam" id="PF01266"/>
    </source>
</evidence>
<dbReference type="PANTHER" id="PTHR11530:SF11">
    <property type="entry name" value="D-ASPARTATE OXIDASE"/>
    <property type="match status" value="1"/>
</dbReference>
<feature type="domain" description="FAD dependent oxidoreductase" evidence="7">
    <location>
        <begin position="42"/>
        <end position="394"/>
    </location>
</feature>
<dbReference type="OrthoDB" id="2015447at2759"/>
<name>A0A8H7CF90_9AGAR</name>
<reference evidence="8" key="1">
    <citation type="submission" date="2020-05" db="EMBL/GenBank/DDBJ databases">
        <title>Mycena genomes resolve the evolution of fungal bioluminescence.</title>
        <authorList>
            <person name="Tsai I.J."/>
        </authorList>
    </citation>
    <scope>NUCLEOTIDE SEQUENCE</scope>
    <source>
        <strain evidence="8">160909Yilan</strain>
    </source>
</reference>
<evidence type="ECO:0000256" key="4">
    <source>
        <dbReference type="ARBA" id="ARBA00022827"/>
    </source>
</evidence>
<dbReference type="PIRSF" id="PIRSF000189">
    <property type="entry name" value="D-aa_oxidase"/>
    <property type="match status" value="1"/>
</dbReference>
<dbReference type="AlphaFoldDB" id="A0A8H7CF90"/>